<dbReference type="Pfam" id="PF00126">
    <property type="entry name" value="HTH_1"/>
    <property type="match status" value="1"/>
</dbReference>
<proteinExistence type="inferred from homology"/>
<dbReference type="GO" id="GO:0043565">
    <property type="term" value="F:sequence-specific DNA binding"/>
    <property type="evidence" value="ECO:0007669"/>
    <property type="project" value="TreeGrafter"/>
</dbReference>
<gene>
    <name evidence="6" type="ORF">GTP41_23910</name>
</gene>
<organism evidence="6 7">
    <name type="scientific">Pseudoduganella guangdongensis</name>
    <dbReference type="NCBI Taxonomy" id="2692179"/>
    <lineage>
        <taxon>Bacteria</taxon>
        <taxon>Pseudomonadati</taxon>
        <taxon>Pseudomonadota</taxon>
        <taxon>Betaproteobacteria</taxon>
        <taxon>Burkholderiales</taxon>
        <taxon>Oxalobacteraceae</taxon>
        <taxon>Telluria group</taxon>
        <taxon>Pseudoduganella</taxon>
    </lineage>
</organism>
<dbReference type="InterPro" id="IPR036390">
    <property type="entry name" value="WH_DNA-bd_sf"/>
</dbReference>
<comment type="similarity">
    <text evidence="1">Belongs to the LysR transcriptional regulatory family.</text>
</comment>
<dbReference type="GO" id="GO:0003700">
    <property type="term" value="F:DNA-binding transcription factor activity"/>
    <property type="evidence" value="ECO:0007669"/>
    <property type="project" value="InterPro"/>
</dbReference>
<evidence type="ECO:0000256" key="1">
    <source>
        <dbReference type="ARBA" id="ARBA00009437"/>
    </source>
</evidence>
<keyword evidence="4" id="KW-0804">Transcription</keyword>
<dbReference type="PANTHER" id="PTHR30537:SF5">
    <property type="entry name" value="HTH-TYPE TRANSCRIPTIONAL ACTIVATOR TTDR-RELATED"/>
    <property type="match status" value="1"/>
</dbReference>
<comment type="caution">
    <text evidence="6">The sequence shown here is derived from an EMBL/GenBank/DDBJ whole genome shotgun (WGS) entry which is preliminary data.</text>
</comment>
<keyword evidence="7" id="KW-1185">Reference proteome</keyword>
<dbReference type="InterPro" id="IPR058163">
    <property type="entry name" value="LysR-type_TF_proteobact-type"/>
</dbReference>
<dbReference type="EMBL" id="WWCJ01000025">
    <property type="protein sequence ID" value="MYN05147.1"/>
    <property type="molecule type" value="Genomic_DNA"/>
</dbReference>
<evidence type="ECO:0000256" key="4">
    <source>
        <dbReference type="ARBA" id="ARBA00023163"/>
    </source>
</evidence>
<sequence length="298" mass="33425">MDVLHHMRLFVEVAKRKSFRAAAEALDMSNSTLSRNIAELEKAIGLRLLHRSTRKVELTEAGEAYFKRCQGIVEEALSAHEALLDWSEKPAGILRVSMTSSFGMGYLAPVLGEFADMYPDIKMEFDISSRTVDLQSEPFDLAIRMGQAPTAPSTLVVRRIVNMPRFLYASPEYLRRMPPLEHACDLVRHTLCGRSFASRLPDLWRTLYRDGEAVEVAAHARYATNSAALSMSFAANGLCVSALDPLLASQEVQAGRLQRVLPDWQMEPILVHALTETRHLPARTRLFIDFLRQRLGAG</sequence>
<keyword evidence="3" id="KW-0238">DNA-binding</keyword>
<dbReference type="Pfam" id="PF03466">
    <property type="entry name" value="LysR_substrate"/>
    <property type="match status" value="1"/>
</dbReference>
<dbReference type="Gene3D" id="1.10.10.10">
    <property type="entry name" value="Winged helix-like DNA-binding domain superfamily/Winged helix DNA-binding domain"/>
    <property type="match status" value="1"/>
</dbReference>
<dbReference type="RefSeq" id="WP_161028095.1">
    <property type="nucleotide sequence ID" value="NZ_WWCJ01000025.1"/>
</dbReference>
<dbReference type="SUPFAM" id="SSF46785">
    <property type="entry name" value="Winged helix' DNA-binding domain"/>
    <property type="match status" value="1"/>
</dbReference>
<dbReference type="FunFam" id="1.10.10.10:FF:000001">
    <property type="entry name" value="LysR family transcriptional regulator"/>
    <property type="match status" value="1"/>
</dbReference>
<keyword evidence="2" id="KW-0805">Transcription regulation</keyword>
<dbReference type="InterPro" id="IPR005119">
    <property type="entry name" value="LysR_subst-bd"/>
</dbReference>
<dbReference type="PANTHER" id="PTHR30537">
    <property type="entry name" value="HTH-TYPE TRANSCRIPTIONAL REGULATOR"/>
    <property type="match status" value="1"/>
</dbReference>
<dbReference type="SUPFAM" id="SSF53850">
    <property type="entry name" value="Periplasmic binding protein-like II"/>
    <property type="match status" value="1"/>
</dbReference>
<dbReference type="CDD" id="cd08422">
    <property type="entry name" value="PBP2_CrgA_like"/>
    <property type="match status" value="1"/>
</dbReference>
<reference evidence="6 7" key="1">
    <citation type="submission" date="2019-12" db="EMBL/GenBank/DDBJ databases">
        <title>Novel species isolated from a subtropical stream in China.</title>
        <authorList>
            <person name="Lu H."/>
        </authorList>
    </citation>
    <scope>NUCLEOTIDE SEQUENCE [LARGE SCALE GENOMIC DNA]</scope>
    <source>
        <strain evidence="6 7">DS3</strain>
    </source>
</reference>
<dbReference type="InterPro" id="IPR036388">
    <property type="entry name" value="WH-like_DNA-bd_sf"/>
</dbReference>
<feature type="domain" description="HTH lysR-type" evidence="5">
    <location>
        <begin position="1"/>
        <end position="59"/>
    </location>
</feature>
<dbReference type="Proteomes" id="UP000448575">
    <property type="component" value="Unassembled WGS sequence"/>
</dbReference>
<accession>A0A6N9HPD1</accession>
<dbReference type="Gene3D" id="3.40.190.290">
    <property type="match status" value="1"/>
</dbReference>
<dbReference type="AlphaFoldDB" id="A0A6N9HPD1"/>
<name>A0A6N9HPD1_9BURK</name>
<dbReference type="InterPro" id="IPR000847">
    <property type="entry name" value="LysR_HTH_N"/>
</dbReference>
<dbReference type="GO" id="GO:0006351">
    <property type="term" value="P:DNA-templated transcription"/>
    <property type="evidence" value="ECO:0007669"/>
    <property type="project" value="TreeGrafter"/>
</dbReference>
<evidence type="ECO:0000313" key="7">
    <source>
        <dbReference type="Proteomes" id="UP000448575"/>
    </source>
</evidence>
<dbReference type="PROSITE" id="PS50931">
    <property type="entry name" value="HTH_LYSR"/>
    <property type="match status" value="1"/>
</dbReference>
<protein>
    <submittedName>
        <fullName evidence="6">LysR family transcriptional regulator</fullName>
    </submittedName>
</protein>
<evidence type="ECO:0000259" key="5">
    <source>
        <dbReference type="PROSITE" id="PS50931"/>
    </source>
</evidence>
<evidence type="ECO:0000313" key="6">
    <source>
        <dbReference type="EMBL" id="MYN05147.1"/>
    </source>
</evidence>
<evidence type="ECO:0000256" key="2">
    <source>
        <dbReference type="ARBA" id="ARBA00023015"/>
    </source>
</evidence>
<evidence type="ECO:0000256" key="3">
    <source>
        <dbReference type="ARBA" id="ARBA00023125"/>
    </source>
</evidence>